<dbReference type="AlphaFoldDB" id="A0A2H0N6X3"/>
<dbReference type="EMBL" id="PCWO01000050">
    <property type="protein sequence ID" value="PIR04627.1"/>
    <property type="molecule type" value="Genomic_DNA"/>
</dbReference>
<keyword evidence="1" id="KW-1133">Transmembrane helix</keyword>
<protein>
    <submittedName>
        <fullName evidence="2">Uncharacterized protein</fullName>
    </submittedName>
</protein>
<reference evidence="2 3" key="1">
    <citation type="submission" date="2017-09" db="EMBL/GenBank/DDBJ databases">
        <title>Depth-based differentiation of microbial function through sediment-hosted aquifers and enrichment of novel symbionts in the deep terrestrial subsurface.</title>
        <authorList>
            <person name="Probst A.J."/>
            <person name="Ladd B."/>
            <person name="Jarett J.K."/>
            <person name="Geller-Mcgrath D.E."/>
            <person name="Sieber C.M."/>
            <person name="Emerson J.B."/>
            <person name="Anantharaman K."/>
            <person name="Thomas B.C."/>
            <person name="Malmstrom R."/>
            <person name="Stieglmeier M."/>
            <person name="Klingl A."/>
            <person name="Woyke T."/>
            <person name="Ryan C.M."/>
            <person name="Banfield J.F."/>
        </authorList>
    </citation>
    <scope>NUCLEOTIDE SEQUENCE [LARGE SCALE GENOMIC DNA]</scope>
    <source>
        <strain evidence="2">CG11_big_fil_rev_8_21_14_0_20_35_14</strain>
    </source>
</reference>
<proteinExistence type="predicted"/>
<evidence type="ECO:0000313" key="3">
    <source>
        <dbReference type="Proteomes" id="UP000229893"/>
    </source>
</evidence>
<dbReference type="Proteomes" id="UP000229893">
    <property type="component" value="Unassembled WGS sequence"/>
</dbReference>
<evidence type="ECO:0000256" key="1">
    <source>
        <dbReference type="SAM" id="Phobius"/>
    </source>
</evidence>
<gene>
    <name evidence="2" type="ORF">COV57_03535</name>
</gene>
<name>A0A2H0N6X3_9BACT</name>
<keyword evidence="1" id="KW-0812">Transmembrane</keyword>
<organism evidence="2 3">
    <name type="scientific">Candidatus Liptonbacteria bacterium CG11_big_fil_rev_8_21_14_0_20_35_14</name>
    <dbReference type="NCBI Taxonomy" id="1974634"/>
    <lineage>
        <taxon>Bacteria</taxon>
        <taxon>Candidatus Liptoniibacteriota</taxon>
    </lineage>
</organism>
<accession>A0A2H0N6X3</accession>
<keyword evidence="1" id="KW-0472">Membrane</keyword>
<comment type="caution">
    <text evidence="2">The sequence shown here is derived from an EMBL/GenBank/DDBJ whole genome shotgun (WGS) entry which is preliminary data.</text>
</comment>
<feature type="transmembrane region" description="Helical" evidence="1">
    <location>
        <begin position="9"/>
        <end position="27"/>
    </location>
</feature>
<evidence type="ECO:0000313" key="2">
    <source>
        <dbReference type="EMBL" id="PIR04627.1"/>
    </source>
</evidence>
<sequence length="253" mass="28408">MKNRLLKQFLYGIFYLIILGLIGYGGYNIASPAPSCFDNKLNGLEENIDCGGSCIACSIKNLSDIKVVEALVLDSGNQKSSIVLRIENPNSTYGVVNFKYSIKDPSNDKNIIENESFIYPSEIKYIIHPAIDKFISDQISVVVNREKLWESRNNFSLPKVGTIQVTHSTDGQFIKTNGLVSNNETNPFPEIIINALYYNEVNTIIGASRTIIFDVLSFEQRRFDITHPDVGADLSKTRIFIEAKRPNIQGILY</sequence>